<dbReference type="Pfam" id="PF00698">
    <property type="entry name" value="Acyl_transf_1"/>
    <property type="match status" value="1"/>
</dbReference>
<dbReference type="Pfam" id="PF00109">
    <property type="entry name" value="ketoacyl-synt"/>
    <property type="match status" value="2"/>
</dbReference>
<dbReference type="InterPro" id="IPR036736">
    <property type="entry name" value="ACP-like_sf"/>
</dbReference>
<dbReference type="Pfam" id="PF02801">
    <property type="entry name" value="Ketoacyl-synt_C"/>
    <property type="match status" value="2"/>
</dbReference>
<evidence type="ECO:0000256" key="2">
    <source>
        <dbReference type="ARBA" id="ARBA00022553"/>
    </source>
</evidence>
<dbReference type="SMART" id="SM00823">
    <property type="entry name" value="PKS_PP"/>
    <property type="match status" value="1"/>
</dbReference>
<dbReference type="InterPro" id="IPR009081">
    <property type="entry name" value="PP-bd_ACP"/>
</dbReference>
<dbReference type="InterPro" id="IPR014030">
    <property type="entry name" value="Ketoacyl_synth_N"/>
</dbReference>
<evidence type="ECO:0000256" key="4">
    <source>
        <dbReference type="ARBA" id="ARBA00023194"/>
    </source>
</evidence>
<dbReference type="SUPFAM" id="SSF53901">
    <property type="entry name" value="Thiolase-like"/>
    <property type="match status" value="2"/>
</dbReference>
<dbReference type="Pfam" id="PF16197">
    <property type="entry name" value="KAsynt_C_assoc"/>
    <property type="match status" value="2"/>
</dbReference>
<dbReference type="InterPro" id="IPR020806">
    <property type="entry name" value="PKS_PP-bd"/>
</dbReference>
<dbReference type="InterPro" id="IPR014031">
    <property type="entry name" value="Ketoacyl_synth_C"/>
</dbReference>
<dbReference type="CDD" id="cd00833">
    <property type="entry name" value="PKS"/>
    <property type="match status" value="2"/>
</dbReference>
<dbReference type="InterPro" id="IPR014043">
    <property type="entry name" value="Acyl_transferase_dom"/>
</dbReference>
<dbReference type="PROSITE" id="PS00012">
    <property type="entry name" value="PHOSPHOPANTETHEINE"/>
    <property type="match status" value="1"/>
</dbReference>
<gene>
    <name evidence="9" type="ORF">G5C65_30055</name>
</gene>
<accession>A0A6G4X6Z5</accession>
<dbReference type="SUPFAM" id="SSF55048">
    <property type="entry name" value="Probable ACP-binding domain of malonyl-CoA ACP transacylase"/>
    <property type="match status" value="1"/>
</dbReference>
<dbReference type="FunFam" id="3.40.366.10:FF:000002">
    <property type="entry name" value="Probable polyketide synthase 2"/>
    <property type="match status" value="1"/>
</dbReference>
<keyword evidence="10" id="KW-1185">Reference proteome</keyword>
<dbReference type="InterPro" id="IPR001227">
    <property type="entry name" value="Ac_transferase_dom_sf"/>
</dbReference>
<keyword evidence="6 9" id="KW-0012">Acyltransferase</keyword>
<evidence type="ECO:0000256" key="5">
    <source>
        <dbReference type="ARBA" id="ARBA00023268"/>
    </source>
</evidence>
<dbReference type="GO" id="GO:0006633">
    <property type="term" value="P:fatty acid biosynthetic process"/>
    <property type="evidence" value="ECO:0007669"/>
    <property type="project" value="InterPro"/>
</dbReference>
<dbReference type="SUPFAM" id="SSF47336">
    <property type="entry name" value="ACP-like"/>
    <property type="match status" value="1"/>
</dbReference>
<feature type="domain" description="Carrier" evidence="7">
    <location>
        <begin position="869"/>
        <end position="944"/>
    </location>
</feature>
<dbReference type="GO" id="GO:0004312">
    <property type="term" value="F:fatty acid synthase activity"/>
    <property type="evidence" value="ECO:0007669"/>
    <property type="project" value="TreeGrafter"/>
</dbReference>
<dbReference type="Gene3D" id="3.30.70.3290">
    <property type="match status" value="1"/>
</dbReference>
<dbReference type="FunFam" id="3.40.47.10:FF:000019">
    <property type="entry name" value="Polyketide synthase type I"/>
    <property type="match status" value="1"/>
</dbReference>
<dbReference type="PANTHER" id="PTHR43775:SF37">
    <property type="entry name" value="SI:DKEY-61P9.11"/>
    <property type="match status" value="1"/>
</dbReference>
<dbReference type="Gene3D" id="1.10.1200.10">
    <property type="entry name" value="ACP-like"/>
    <property type="match status" value="1"/>
</dbReference>
<organism evidence="9 10">
    <name type="scientific">Streptomyces boncukensis</name>
    <dbReference type="NCBI Taxonomy" id="2711219"/>
    <lineage>
        <taxon>Bacteria</taxon>
        <taxon>Bacillati</taxon>
        <taxon>Actinomycetota</taxon>
        <taxon>Actinomycetes</taxon>
        <taxon>Kitasatosporales</taxon>
        <taxon>Streptomycetaceae</taxon>
        <taxon>Streptomyces</taxon>
    </lineage>
</organism>
<dbReference type="GO" id="GO:0033068">
    <property type="term" value="P:macrolide biosynthetic process"/>
    <property type="evidence" value="ECO:0007669"/>
    <property type="project" value="UniProtKB-ARBA"/>
</dbReference>
<evidence type="ECO:0000259" key="8">
    <source>
        <dbReference type="PROSITE" id="PS52004"/>
    </source>
</evidence>
<dbReference type="EMBL" id="JAAKZZ010000480">
    <property type="protein sequence ID" value="NGO72524.1"/>
    <property type="molecule type" value="Genomic_DNA"/>
</dbReference>
<keyword evidence="3 9" id="KW-0808">Transferase</keyword>
<dbReference type="PROSITE" id="PS52004">
    <property type="entry name" value="KS3_2"/>
    <property type="match status" value="2"/>
</dbReference>
<dbReference type="InterPro" id="IPR016036">
    <property type="entry name" value="Malonyl_transacylase_ACP-bd"/>
</dbReference>
<dbReference type="SMART" id="SM00825">
    <property type="entry name" value="PKS_KS"/>
    <property type="match status" value="2"/>
</dbReference>
<evidence type="ECO:0000259" key="7">
    <source>
        <dbReference type="PROSITE" id="PS50075"/>
    </source>
</evidence>
<dbReference type="Gene3D" id="3.40.47.10">
    <property type="match status" value="2"/>
</dbReference>
<dbReference type="InterPro" id="IPR016035">
    <property type="entry name" value="Acyl_Trfase/lysoPLipase"/>
</dbReference>
<keyword evidence="4" id="KW-0045">Antibiotic biosynthesis</keyword>
<dbReference type="PANTHER" id="PTHR43775">
    <property type="entry name" value="FATTY ACID SYNTHASE"/>
    <property type="match status" value="1"/>
</dbReference>
<dbReference type="Proteomes" id="UP000477722">
    <property type="component" value="Unassembled WGS sequence"/>
</dbReference>
<keyword evidence="1" id="KW-0596">Phosphopantetheine</keyword>
<name>A0A6G4X6Z5_9ACTN</name>
<reference evidence="9 10" key="1">
    <citation type="submission" date="2020-02" db="EMBL/GenBank/DDBJ databases">
        <title>Whole-genome analyses of novel actinobacteria.</title>
        <authorList>
            <person name="Sahin N."/>
            <person name="Tatar D."/>
        </authorList>
    </citation>
    <scope>NUCLEOTIDE SEQUENCE [LARGE SCALE GENOMIC DNA]</scope>
    <source>
        <strain evidence="9 10">SB3404</strain>
    </source>
</reference>
<evidence type="ECO:0000313" key="10">
    <source>
        <dbReference type="Proteomes" id="UP000477722"/>
    </source>
</evidence>
<keyword evidence="5" id="KW-0511">Multifunctional enzyme</keyword>
<protein>
    <submittedName>
        <fullName evidence="9">Acyltransferase domain-containing protein</fullName>
    </submittedName>
</protein>
<dbReference type="Gene3D" id="3.40.366.10">
    <property type="entry name" value="Malonyl-Coenzyme A Acyl Carrier Protein, domain 2"/>
    <property type="match status" value="1"/>
</dbReference>
<evidence type="ECO:0000313" key="9">
    <source>
        <dbReference type="EMBL" id="NGO72524.1"/>
    </source>
</evidence>
<evidence type="ECO:0000256" key="3">
    <source>
        <dbReference type="ARBA" id="ARBA00022679"/>
    </source>
</evidence>
<dbReference type="SMART" id="SM00827">
    <property type="entry name" value="PKS_AT"/>
    <property type="match status" value="1"/>
</dbReference>
<evidence type="ECO:0000256" key="6">
    <source>
        <dbReference type="ARBA" id="ARBA00023315"/>
    </source>
</evidence>
<proteinExistence type="predicted"/>
<dbReference type="InterPro" id="IPR018201">
    <property type="entry name" value="Ketoacyl_synth_AS"/>
</dbReference>
<feature type="domain" description="Ketosynthase family 3 (KS3)" evidence="8">
    <location>
        <begin position="961"/>
        <end position="1383"/>
    </location>
</feature>
<dbReference type="PROSITE" id="PS50075">
    <property type="entry name" value="CARRIER"/>
    <property type="match status" value="1"/>
</dbReference>
<dbReference type="InterPro" id="IPR020841">
    <property type="entry name" value="PKS_Beta-ketoAc_synthase_dom"/>
</dbReference>
<dbReference type="InterPro" id="IPR016039">
    <property type="entry name" value="Thiolase-like"/>
</dbReference>
<dbReference type="GO" id="GO:0031177">
    <property type="term" value="F:phosphopantetheine binding"/>
    <property type="evidence" value="ECO:0007669"/>
    <property type="project" value="InterPro"/>
</dbReference>
<dbReference type="SUPFAM" id="SSF52151">
    <property type="entry name" value="FabD/lysophospholipase-like"/>
    <property type="match status" value="1"/>
</dbReference>
<dbReference type="InterPro" id="IPR006162">
    <property type="entry name" value="Ppantetheine_attach_site"/>
</dbReference>
<dbReference type="PROSITE" id="PS00606">
    <property type="entry name" value="KS3_1"/>
    <property type="match status" value="1"/>
</dbReference>
<sequence length="1458" mass="152245">MGCRLPSAADPAAFRQLLREAGSAIRDVPADRWTPLADTPGRGAFLDDVAGFDAGFFGISPREAKMMDPQQRLVLELAWEALEDAGVPPERLRGLDTGVFVGSMADDYAALLQRGGPDAVTQHSLTGLHRGIVANRVSYALGLRGPSMTVDAAQASALVAVHLACESLRSGESAVALAAGVALNLAPDSALTMSRFGALSPDGLCYTFDARANGFVRGEGGGLFVLKRLRDAEADGDRIHAVILGSAVNNDGASTGLTVPDAGAQAAVVRAACAGAGIDPADLGYVELHGTGTPVGDRVEATALGDVRSGADRPLPVGSVKTNIGHLEGAAGIAGLLKTVLSVEHGELLPSLNFVSPGPDLPLDELGLSVQTELSPWQGRRLAGVSSFGIGGTNAHLVVTTAPERPRPAAADALPAVPWVLSARSESALRDQAAALLAHPAAAGRPEDTGWSLATARTHFPHRAAATGTGPELTAGLEALAAGETAPNTVRGTAADSRRPVLVFPGQGTQWVGMALELQDSEPVFAARMAECAEALGPFVDWSLTEVLSDEDALARVDVVQPTLWAVMVSLAQLWRSRGVEPAAVVGHSQGEIAAAVVAGALSLEDGARVVAVRSRAILAMAGTGGMLWLPLARPAVDTLIGRWDGRLSVAAVNGPSSTVVSGDVDALDALASEVEGAKRIAVDYASHSAHVERIETELRDLLEQVRPREADVPFHSTVVGGPVDTATLDGAYWYRNLRQTVEFATAVRGLVAAGHTTFVEASPHPVLTVGIEQILEETESEGAAFGTLRRGEGGPDRWAAALAEAHVHGLDVDWSAVFGDTGTVVDLPTYAFQRRRYWHDDETVVTEPAVPDGIEGRLTGLSEAEQRRELLDLVRAHTAAVVDHPGADAVEVALTFRELGYDSLTGVELRNRLATAVGRRLPATLMFDYPTPARVAEFLHAELFGSQEAAAAPVAAADDSDPVVIVGMSCRLPGDIDSPEALWRLLEHEGDAISSFPTDRGWDLARLAAGSGPGTSYVHQGGFLHEAPLFDAGFFGISPREATAMDPQQRLLLETSWEAIERAGIDPTSLGGSRAGVFVGAMAQDYGGDQHDAHGGYEGYVLTGTTGSVMSGRIAYALGLEGPAVTVDTACSSSLVSLHLAAQSLRQGECSVALAGGVTIMAEPRMFSEFSRQRGLAPDGRSKPFAAAADGTSWAEGVGVLVLERLSDARANGHQVLAVLKGSAVNQDGASNGLTAPNGPSQQRVIREALANAGLSATEVDAVEAHGTGTRLGDPIEAQALLATYGQQREQPLLLGSVKSNIGHAQAAAGVVGVIKMVLAMRHEMLPGTLHVDEPTPEVDWTAGDVELVTQQTAWPAVDRPRRAGVSSFGISGTNAHVVLEQAPPEPAAPERTAQEMPVVPWVVSARSQNALHDQLARLTTLDADPVDIGWSLLTTRTHFEHHAVLRSGAIGRRGRP</sequence>
<feature type="domain" description="Ketosynthase family 3 (KS3)" evidence="8">
    <location>
        <begin position="1"/>
        <end position="401"/>
    </location>
</feature>
<dbReference type="GO" id="GO:0004315">
    <property type="term" value="F:3-oxoacyl-[acyl-carrier-protein] synthase activity"/>
    <property type="evidence" value="ECO:0007669"/>
    <property type="project" value="InterPro"/>
</dbReference>
<dbReference type="FunFam" id="1.10.1200.10:FF:000007">
    <property type="entry name" value="Probable polyketide synthase pks17"/>
    <property type="match status" value="1"/>
</dbReference>
<dbReference type="InterPro" id="IPR050091">
    <property type="entry name" value="PKS_NRPS_Biosynth_Enz"/>
</dbReference>
<dbReference type="InterPro" id="IPR032821">
    <property type="entry name" value="PKS_assoc"/>
</dbReference>
<evidence type="ECO:0000256" key="1">
    <source>
        <dbReference type="ARBA" id="ARBA00022450"/>
    </source>
</evidence>
<dbReference type="Pfam" id="PF00550">
    <property type="entry name" value="PP-binding"/>
    <property type="match status" value="1"/>
</dbReference>
<keyword evidence="2" id="KW-0597">Phosphoprotein</keyword>
<comment type="caution">
    <text evidence="9">The sequence shown here is derived from an EMBL/GenBank/DDBJ whole genome shotgun (WGS) entry which is preliminary data.</text>
</comment>